<keyword evidence="1" id="KW-1133">Transmembrane helix</keyword>
<dbReference type="AlphaFoldDB" id="A0A1B1AFQ8"/>
<dbReference type="Proteomes" id="UP000092498">
    <property type="component" value="Chromosome"/>
</dbReference>
<dbReference type="KEGG" id="cbot:ATE48_05275"/>
<gene>
    <name evidence="2" type="ORF">ATE48_05275</name>
</gene>
<keyword evidence="3" id="KW-1185">Reference proteome</keyword>
<organism evidence="2 3">
    <name type="scientific">Candidatus Viadribacter manganicus</name>
    <dbReference type="NCBI Taxonomy" id="1759059"/>
    <lineage>
        <taxon>Bacteria</taxon>
        <taxon>Pseudomonadati</taxon>
        <taxon>Pseudomonadota</taxon>
        <taxon>Alphaproteobacteria</taxon>
        <taxon>Hyphomonadales</taxon>
        <taxon>Hyphomonadaceae</taxon>
        <taxon>Candidatus Viadribacter</taxon>
    </lineage>
</organism>
<evidence type="ECO:0000313" key="3">
    <source>
        <dbReference type="Proteomes" id="UP000092498"/>
    </source>
</evidence>
<evidence type="ECO:0008006" key="4">
    <source>
        <dbReference type="Google" id="ProtNLM"/>
    </source>
</evidence>
<accession>A0A1B1AFQ8</accession>
<dbReference type="InParanoid" id="A0A1B1AFQ8"/>
<sequence length="153" mass="16818">MQAPLVIRPKRWLLFAAVAAVVLAPLALTLTPNPFEGLAPGQAPPRFFIFLWVALPLMTALAGWRLLTWTTYQATAQSLEARNLFGAQRLAWADLASAALDAPIGMPPAYELRFGKRKIRFIAAHHDRAAIERLKVLVPQTYQPLPPSAKNAA</sequence>
<reference evidence="2 3" key="1">
    <citation type="submission" date="2015-11" db="EMBL/GenBank/DDBJ databases">
        <title>Whole-Genome Sequence of Candidatus Oderbacter manganicum from the National Park Lower Oder Valley, Germany.</title>
        <authorList>
            <person name="Braun B."/>
            <person name="Liere K."/>
            <person name="Szewzyk U."/>
        </authorList>
    </citation>
    <scope>NUCLEOTIDE SEQUENCE [LARGE SCALE GENOMIC DNA]</scope>
    <source>
        <strain evidence="2 3">OTSz_A_272</strain>
    </source>
</reference>
<dbReference type="RefSeq" id="WP_066768539.1">
    <property type="nucleotide sequence ID" value="NZ_CP013244.1"/>
</dbReference>
<proteinExistence type="predicted"/>
<evidence type="ECO:0000256" key="1">
    <source>
        <dbReference type="SAM" id="Phobius"/>
    </source>
</evidence>
<name>A0A1B1AFQ8_9PROT</name>
<dbReference type="STRING" id="1759059.ATE48_05275"/>
<keyword evidence="1" id="KW-0812">Transmembrane</keyword>
<keyword evidence="1" id="KW-0472">Membrane</keyword>
<dbReference type="EMBL" id="CP013244">
    <property type="protein sequence ID" value="ANP45365.1"/>
    <property type="molecule type" value="Genomic_DNA"/>
</dbReference>
<feature type="transmembrane region" description="Helical" evidence="1">
    <location>
        <begin position="47"/>
        <end position="67"/>
    </location>
</feature>
<evidence type="ECO:0000313" key="2">
    <source>
        <dbReference type="EMBL" id="ANP45365.1"/>
    </source>
</evidence>
<feature type="transmembrane region" description="Helical" evidence="1">
    <location>
        <begin position="12"/>
        <end position="35"/>
    </location>
</feature>
<protein>
    <recommendedName>
        <fullName evidence="4">PH domain-containing protein</fullName>
    </recommendedName>
</protein>